<protein>
    <submittedName>
        <fullName evidence="2">RHTO0S24e00716g1_1</fullName>
    </submittedName>
</protein>
<proteinExistence type="predicted"/>
<sequence length="504" mass="49986">MRQATRVRSEPEGHSTLECARVLSLRSRLSCSPLSPTHPRRSFSFSRLLTGSRLLDSLSPTHTRLHPPPPAMKSLSLAAAAVLASTAAHASSLHDGHRVERSLAIHRRGAAKLNRRVKRADSSSSTETTAIWWAEDGWQGACGVATDNAAMQVGLPLSVYSDPSAKSALCGTTAYATNPANGQSVTVTVVDGSDRTDFTTFSKAAYSALGGNLDTGMLPIVLSLSKDAAAAAKKVAVVNVASSATSVVAAASAQPEKTSAPAVPASTVVAQQQKSSDKVTQAPTSTVDAVASSAAAKKAYESQQAQVLAASQASADAAAAAASSKAAADAAASSSAAAAAAASSKAAADAAASSSAAAAAAASSKAAADAAASSSSAAAAAAAKATQDANPNKGGNGGGNGGKVFSGGIATFFYQNGVAGNCGAVNPDSALIVALPTATYANGAHCGQTVTITRVDTGNSIQAKVADSCPTCDNSSCLDLSTAAFKALGGTDAMGVFDITWHFN</sequence>
<dbReference type="EMBL" id="LK052959">
    <property type="protein sequence ID" value="CDR49207.1"/>
    <property type="molecule type" value="Genomic_DNA"/>
</dbReference>
<gene>
    <name evidence="2" type="ORF">RHTO0S_24e00716g</name>
</gene>
<accession>A0A061BIL0</accession>
<dbReference type="AlphaFoldDB" id="A0A061BIL0"/>
<name>A0A061BIL0_RHOTO</name>
<dbReference type="InterPro" id="IPR051477">
    <property type="entry name" value="Expansin_CellWall"/>
</dbReference>
<dbReference type="SUPFAM" id="SSF50685">
    <property type="entry name" value="Barwin-like endoglucanases"/>
    <property type="match status" value="2"/>
</dbReference>
<evidence type="ECO:0000256" key="1">
    <source>
        <dbReference type="ARBA" id="ARBA00022729"/>
    </source>
</evidence>
<dbReference type="PANTHER" id="PTHR31836:SF24">
    <property type="entry name" value="RLPA-LIKE PROTEIN DOUBLE-PSI BETA-BARREL DOMAIN-CONTAINING PROTEIN"/>
    <property type="match status" value="1"/>
</dbReference>
<dbReference type="PANTHER" id="PTHR31836">
    <property type="match status" value="1"/>
</dbReference>
<reference evidence="2" key="1">
    <citation type="journal article" date="2014" name="Genome Announc.">
        <title>Draft genome sequence of Rhodosporidium toruloides CECT1137, an oleaginous yeast of biotechnological interest.</title>
        <authorList>
            <person name="Morin N."/>
            <person name="Calcas X."/>
            <person name="Devillers H."/>
            <person name="Durrens P."/>
            <person name="Sherman D.J."/>
            <person name="Nicaud J.-M."/>
            <person name="Neuveglise C."/>
        </authorList>
    </citation>
    <scope>NUCLEOTIDE SEQUENCE</scope>
    <source>
        <strain evidence="2">CECT1137</strain>
    </source>
</reference>
<dbReference type="CDD" id="cd22191">
    <property type="entry name" value="DPBB_RlpA_EXP_N-like"/>
    <property type="match status" value="2"/>
</dbReference>
<evidence type="ECO:0000313" key="2">
    <source>
        <dbReference type="EMBL" id="CDR49207.1"/>
    </source>
</evidence>
<dbReference type="InterPro" id="IPR036908">
    <property type="entry name" value="RlpA-like_sf"/>
</dbReference>
<dbReference type="Gene3D" id="2.40.40.10">
    <property type="entry name" value="RlpA-like domain"/>
    <property type="match status" value="2"/>
</dbReference>
<keyword evidence="1" id="KW-0732">Signal</keyword>
<dbReference type="OrthoDB" id="623670at2759"/>
<organism evidence="2">
    <name type="scientific">Rhodotorula toruloides</name>
    <name type="common">Yeast</name>
    <name type="synonym">Rhodosporidium toruloides</name>
    <dbReference type="NCBI Taxonomy" id="5286"/>
    <lineage>
        <taxon>Eukaryota</taxon>
        <taxon>Fungi</taxon>
        <taxon>Dikarya</taxon>
        <taxon>Basidiomycota</taxon>
        <taxon>Pucciniomycotina</taxon>
        <taxon>Microbotryomycetes</taxon>
        <taxon>Sporidiobolales</taxon>
        <taxon>Sporidiobolaceae</taxon>
        <taxon>Rhodotorula</taxon>
    </lineage>
</organism>